<dbReference type="RefSeq" id="WP_323322970.1">
    <property type="nucleotide sequence ID" value="NZ_JAYFSI010000001.1"/>
</dbReference>
<sequence length="303" mass="32730">MMVALLSAPTISEAWLAAVRAAVHAPGGRSLHSVVSVAHPGPPEPELVRVIDDLLDDRRQHSVSTVASTLFPSNLYADPGVHWHPDMSRVDQQRLDLAAEDLYETYCTALPVLLGADGNHHGTYFGRLVSWPGKNGDGYNQLAVRIRQLRAQRRKGNAVTNAADIVVDGPAELATEVANGKDATPGTLQIYHSHDERTRAFPCLVHIDISVLDNQLSVLAVYRHWHLITKALGNLIGLSRLQYFLAQQTGYDVGELVVHGTVVAAQFGQFGMGRVRRLADEAAALLSSAEVPADPEPSVSGVP</sequence>
<protein>
    <recommendedName>
        <fullName evidence="3">Thymidylate synthase</fullName>
    </recommendedName>
</protein>
<dbReference type="SUPFAM" id="SSF55831">
    <property type="entry name" value="Thymidylate synthase/dCMP hydroxymethylase"/>
    <property type="match status" value="1"/>
</dbReference>
<dbReference type="Gene3D" id="3.30.572.10">
    <property type="entry name" value="Thymidylate synthase/dCMP hydroxymethylase domain"/>
    <property type="match status" value="1"/>
</dbReference>
<accession>A0ABU5QXF8</accession>
<evidence type="ECO:0000313" key="1">
    <source>
        <dbReference type="EMBL" id="MEA5358289.1"/>
    </source>
</evidence>
<evidence type="ECO:0008006" key="3">
    <source>
        <dbReference type="Google" id="ProtNLM"/>
    </source>
</evidence>
<organism evidence="1 2">
    <name type="scientific">Amycolatopsis heterodermiae</name>
    <dbReference type="NCBI Taxonomy" id="3110235"/>
    <lineage>
        <taxon>Bacteria</taxon>
        <taxon>Bacillati</taxon>
        <taxon>Actinomycetota</taxon>
        <taxon>Actinomycetes</taxon>
        <taxon>Pseudonocardiales</taxon>
        <taxon>Pseudonocardiaceae</taxon>
        <taxon>Amycolatopsis</taxon>
    </lineage>
</organism>
<evidence type="ECO:0000313" key="2">
    <source>
        <dbReference type="Proteomes" id="UP001304298"/>
    </source>
</evidence>
<gene>
    <name evidence="1" type="ORF">VA596_01970</name>
</gene>
<comment type="caution">
    <text evidence="1">The sequence shown here is derived from an EMBL/GenBank/DDBJ whole genome shotgun (WGS) entry which is preliminary data.</text>
</comment>
<dbReference type="InterPro" id="IPR036926">
    <property type="entry name" value="Thymidate_synth/dCMP_Mease_sf"/>
</dbReference>
<reference evidence="1 2" key="1">
    <citation type="submission" date="2023-12" db="EMBL/GenBank/DDBJ databases">
        <title>Amycolatopsis sp. V23-08.</title>
        <authorList>
            <person name="Somphong A."/>
        </authorList>
    </citation>
    <scope>NUCLEOTIDE SEQUENCE [LARGE SCALE GENOMIC DNA]</scope>
    <source>
        <strain evidence="1 2">V23-08</strain>
    </source>
</reference>
<dbReference type="EMBL" id="JAYFSI010000001">
    <property type="protein sequence ID" value="MEA5358289.1"/>
    <property type="molecule type" value="Genomic_DNA"/>
</dbReference>
<proteinExistence type="predicted"/>
<dbReference type="Proteomes" id="UP001304298">
    <property type="component" value="Unassembled WGS sequence"/>
</dbReference>
<keyword evidence="2" id="KW-1185">Reference proteome</keyword>
<name>A0ABU5QXF8_9PSEU</name>